<protein>
    <submittedName>
        <fullName evidence="1">Uncharacterized protein</fullName>
    </submittedName>
</protein>
<gene>
    <name evidence="1" type="ORF">WJ68_16390</name>
</gene>
<accession>A0ABD4DZF4</accession>
<organism evidence="1 2">
    <name type="scientific">Burkholderia ubonensis</name>
    <dbReference type="NCBI Taxonomy" id="101571"/>
    <lineage>
        <taxon>Bacteria</taxon>
        <taxon>Pseudomonadati</taxon>
        <taxon>Pseudomonadota</taxon>
        <taxon>Betaproteobacteria</taxon>
        <taxon>Burkholderiales</taxon>
        <taxon>Burkholderiaceae</taxon>
        <taxon>Burkholderia</taxon>
        <taxon>Burkholderia cepacia complex</taxon>
    </lineage>
</organism>
<name>A0ABD4DZF4_9BURK</name>
<reference evidence="1 2" key="1">
    <citation type="submission" date="2015-11" db="EMBL/GenBank/DDBJ databases">
        <title>Expanding the genomic diversity of Burkholderia species for the development of highly accurate diagnostics.</title>
        <authorList>
            <person name="Sahl J."/>
            <person name="Keim P."/>
            <person name="Wagner D."/>
        </authorList>
    </citation>
    <scope>NUCLEOTIDE SEQUENCE [LARGE SCALE GENOMIC DNA]</scope>
    <source>
        <strain evidence="1 2">MSMB1585WGS</strain>
    </source>
</reference>
<dbReference type="Proteomes" id="UP000057910">
    <property type="component" value="Unassembled WGS sequence"/>
</dbReference>
<evidence type="ECO:0000313" key="2">
    <source>
        <dbReference type="Proteomes" id="UP000057910"/>
    </source>
</evidence>
<dbReference type="AlphaFoldDB" id="A0ABD4DZF4"/>
<proteinExistence type="predicted"/>
<comment type="caution">
    <text evidence="1">The sequence shown here is derived from an EMBL/GenBank/DDBJ whole genome shotgun (WGS) entry which is preliminary data.</text>
</comment>
<evidence type="ECO:0000313" key="1">
    <source>
        <dbReference type="EMBL" id="KVN83489.1"/>
    </source>
</evidence>
<dbReference type="EMBL" id="LPAD01000071">
    <property type="protein sequence ID" value="KVN83489.1"/>
    <property type="molecule type" value="Genomic_DNA"/>
</dbReference>
<dbReference type="RefSeq" id="WP_060040371.1">
    <property type="nucleotide sequence ID" value="NZ_LPAD01000071.1"/>
</dbReference>
<sequence>MIRFEPLRTARLDVRLRELSFGDEIALCQTNESAHEATMSEFLRRAVEYAGVPSPRHVSDPRAWTVGERLFALAHYCVHTREDRPDYAVTDTSTLSDYLDVAREPAEPSTFDEADDTWTLSPLTGAMAEAIESLQGSTALTGVAYWLTAAMAAQLLRASDLEKGVPDAVVDAAGYVKWLAKRIPVMAGLHSSTFDRMYAQYRVALDRDTQFFRVWFDHEGVIVLPKLLPNGAQAVTPAARFLVRSVVGGLALSVTGKSE</sequence>